<dbReference type="EMBL" id="BMRG01000008">
    <property type="protein sequence ID" value="GGP65240.1"/>
    <property type="molecule type" value="Genomic_DNA"/>
</dbReference>
<comment type="caution">
    <text evidence="1">The sequence shown here is derived from an EMBL/GenBank/DDBJ whole genome shotgun (WGS) entry which is preliminary data.</text>
</comment>
<sequence>MIGWLSLSLDAFVAALATRVEENSPSARPPRRVRQALDLIQALLQQRSCYAKDAAQSMPKRRIGVEASRLRTVVDLAGGTSLRAVAPLTLDGVLAPVITTVYLLKVGTRLREL</sequence>
<reference evidence="1" key="1">
    <citation type="journal article" date="2014" name="Int. J. Syst. Evol. Microbiol.">
        <title>Complete genome sequence of Corynebacterium casei LMG S-19264T (=DSM 44701T), isolated from a smear-ripened cheese.</title>
        <authorList>
            <consortium name="US DOE Joint Genome Institute (JGI-PGF)"/>
            <person name="Walter F."/>
            <person name="Albersmeier A."/>
            <person name="Kalinowski J."/>
            <person name="Ruckert C."/>
        </authorList>
    </citation>
    <scope>NUCLEOTIDE SEQUENCE</scope>
    <source>
        <strain evidence="1">JCM 3313</strain>
    </source>
</reference>
<organism evidence="1 2">
    <name type="scientific">Saccharothrix coeruleofusca</name>
    <dbReference type="NCBI Taxonomy" id="33919"/>
    <lineage>
        <taxon>Bacteria</taxon>
        <taxon>Bacillati</taxon>
        <taxon>Actinomycetota</taxon>
        <taxon>Actinomycetes</taxon>
        <taxon>Pseudonocardiales</taxon>
        <taxon>Pseudonocardiaceae</taxon>
        <taxon>Saccharothrix</taxon>
    </lineage>
</organism>
<dbReference type="AlphaFoldDB" id="A0A918ANZ3"/>
<keyword evidence="2" id="KW-1185">Reference proteome</keyword>
<dbReference type="Proteomes" id="UP000639606">
    <property type="component" value="Unassembled WGS sequence"/>
</dbReference>
<accession>A0A918ANZ3</accession>
<gene>
    <name evidence="1" type="ORF">GCM10010185_42460</name>
</gene>
<reference evidence="1" key="2">
    <citation type="submission" date="2020-09" db="EMBL/GenBank/DDBJ databases">
        <authorList>
            <person name="Sun Q."/>
            <person name="Ohkuma M."/>
        </authorList>
    </citation>
    <scope>NUCLEOTIDE SEQUENCE</scope>
    <source>
        <strain evidence="1">JCM 3313</strain>
    </source>
</reference>
<proteinExistence type="predicted"/>
<protein>
    <submittedName>
        <fullName evidence="1">Uncharacterized protein</fullName>
    </submittedName>
</protein>
<name>A0A918ANZ3_9PSEU</name>
<evidence type="ECO:0000313" key="2">
    <source>
        <dbReference type="Proteomes" id="UP000639606"/>
    </source>
</evidence>
<evidence type="ECO:0000313" key="1">
    <source>
        <dbReference type="EMBL" id="GGP65240.1"/>
    </source>
</evidence>